<dbReference type="PANTHER" id="PTHR10237:SF14">
    <property type="entry name" value="MYND-TYPE DOMAIN-CONTAINING PROTEIN"/>
    <property type="match status" value="1"/>
</dbReference>
<protein>
    <recommendedName>
        <fullName evidence="6">MYND-type domain-containing protein</fullName>
    </recommendedName>
</protein>
<dbReference type="EMBL" id="KN832572">
    <property type="protein sequence ID" value="KII84155.1"/>
    <property type="molecule type" value="Genomic_DNA"/>
</dbReference>
<evidence type="ECO:0000259" key="6">
    <source>
        <dbReference type="PROSITE" id="PS50865"/>
    </source>
</evidence>
<evidence type="ECO:0000256" key="4">
    <source>
        <dbReference type="PROSITE-ProRule" id="PRU00134"/>
    </source>
</evidence>
<keyword evidence="8" id="KW-1185">Reference proteome</keyword>
<feature type="domain" description="MYND-type" evidence="6">
    <location>
        <begin position="8"/>
        <end position="48"/>
    </location>
</feature>
<dbReference type="InterPro" id="IPR002893">
    <property type="entry name" value="Znf_MYND"/>
</dbReference>
<keyword evidence="2 4" id="KW-0863">Zinc-finger</keyword>
<dbReference type="OrthoDB" id="2844293at2759"/>
<evidence type="ECO:0000256" key="1">
    <source>
        <dbReference type="ARBA" id="ARBA00022723"/>
    </source>
</evidence>
<keyword evidence="3" id="KW-0862">Zinc</keyword>
<gene>
    <name evidence="7" type="ORF">PLICRDRAFT_57962</name>
</gene>
<dbReference type="HOGENOM" id="CLU_1428481_0_0_1"/>
<accession>A0A0C9SX59</accession>
<dbReference type="PROSITE" id="PS01360">
    <property type="entry name" value="ZF_MYND_1"/>
    <property type="match status" value="1"/>
</dbReference>
<dbReference type="SUPFAM" id="SSF144232">
    <property type="entry name" value="HIT/MYND zinc finger-like"/>
    <property type="match status" value="1"/>
</dbReference>
<reference evidence="7 8" key="1">
    <citation type="submission" date="2014-06" db="EMBL/GenBank/DDBJ databases">
        <title>Evolutionary Origins and Diversification of the Mycorrhizal Mutualists.</title>
        <authorList>
            <consortium name="DOE Joint Genome Institute"/>
            <consortium name="Mycorrhizal Genomics Consortium"/>
            <person name="Kohler A."/>
            <person name="Kuo A."/>
            <person name="Nagy L.G."/>
            <person name="Floudas D."/>
            <person name="Copeland A."/>
            <person name="Barry K.W."/>
            <person name="Cichocki N."/>
            <person name="Veneault-Fourrey C."/>
            <person name="LaButti K."/>
            <person name="Lindquist E.A."/>
            <person name="Lipzen A."/>
            <person name="Lundell T."/>
            <person name="Morin E."/>
            <person name="Murat C."/>
            <person name="Riley R."/>
            <person name="Ohm R."/>
            <person name="Sun H."/>
            <person name="Tunlid A."/>
            <person name="Henrissat B."/>
            <person name="Grigoriev I.V."/>
            <person name="Hibbett D.S."/>
            <person name="Martin F."/>
        </authorList>
    </citation>
    <scope>NUCLEOTIDE SEQUENCE [LARGE SCALE GENOMIC DNA]</scope>
    <source>
        <strain evidence="7 8">FD-325 SS-3</strain>
    </source>
</reference>
<dbReference type="PANTHER" id="PTHR10237">
    <property type="entry name" value="DEFORMED EPIDERMAL AUTOREGULATORY FACTOR 1 HOMOLOG SUPPRESSIN"/>
    <property type="match status" value="1"/>
</dbReference>
<dbReference type="GO" id="GO:0005634">
    <property type="term" value="C:nucleus"/>
    <property type="evidence" value="ECO:0007669"/>
    <property type="project" value="TreeGrafter"/>
</dbReference>
<dbReference type="AlphaFoldDB" id="A0A0C9SX59"/>
<keyword evidence="1" id="KW-0479">Metal-binding</keyword>
<sequence length="199" mass="22179">MPDERGNCAKCAKEDSLSHLSQCSRCKSTTYCSKECQVAHWPSHKSQCRSGATGASGSSSSNTTMKVPTKKMDLKFMIHAGVNDGLDYNFKEDIPASYCTRTADRNLTSKFVDKLIDARELDIMRANRGKWKCLYCRTRTAVRLLNTPMVTLHAEPPTVLNVAQPLCEQGQCAREANARIESAMAKEDSPMKEAEIYKM</sequence>
<evidence type="ECO:0000256" key="5">
    <source>
        <dbReference type="SAM" id="MobiDB-lite"/>
    </source>
</evidence>
<name>A0A0C9SX59_PLICR</name>
<evidence type="ECO:0000313" key="8">
    <source>
        <dbReference type="Proteomes" id="UP000053263"/>
    </source>
</evidence>
<feature type="region of interest" description="Disordered" evidence="5">
    <location>
        <begin position="45"/>
        <end position="65"/>
    </location>
</feature>
<dbReference type="GO" id="GO:0008270">
    <property type="term" value="F:zinc ion binding"/>
    <property type="evidence" value="ECO:0007669"/>
    <property type="project" value="UniProtKB-KW"/>
</dbReference>
<feature type="compositionally biased region" description="Low complexity" evidence="5">
    <location>
        <begin position="50"/>
        <end position="64"/>
    </location>
</feature>
<dbReference type="PROSITE" id="PS50865">
    <property type="entry name" value="ZF_MYND_2"/>
    <property type="match status" value="1"/>
</dbReference>
<dbReference type="InterPro" id="IPR024119">
    <property type="entry name" value="TF_DEAF-1"/>
</dbReference>
<dbReference type="Proteomes" id="UP000053263">
    <property type="component" value="Unassembled WGS sequence"/>
</dbReference>
<evidence type="ECO:0000313" key="7">
    <source>
        <dbReference type="EMBL" id="KII84155.1"/>
    </source>
</evidence>
<dbReference type="Pfam" id="PF01753">
    <property type="entry name" value="zf-MYND"/>
    <property type="match status" value="1"/>
</dbReference>
<proteinExistence type="predicted"/>
<dbReference type="GO" id="GO:0000981">
    <property type="term" value="F:DNA-binding transcription factor activity, RNA polymerase II-specific"/>
    <property type="evidence" value="ECO:0007669"/>
    <property type="project" value="TreeGrafter"/>
</dbReference>
<evidence type="ECO:0000256" key="2">
    <source>
        <dbReference type="ARBA" id="ARBA00022771"/>
    </source>
</evidence>
<evidence type="ECO:0000256" key="3">
    <source>
        <dbReference type="ARBA" id="ARBA00022833"/>
    </source>
</evidence>
<dbReference type="Gene3D" id="6.10.140.2220">
    <property type="match status" value="1"/>
</dbReference>
<organism evidence="7 8">
    <name type="scientific">Plicaturopsis crispa FD-325 SS-3</name>
    <dbReference type="NCBI Taxonomy" id="944288"/>
    <lineage>
        <taxon>Eukaryota</taxon>
        <taxon>Fungi</taxon>
        <taxon>Dikarya</taxon>
        <taxon>Basidiomycota</taxon>
        <taxon>Agaricomycotina</taxon>
        <taxon>Agaricomycetes</taxon>
        <taxon>Agaricomycetidae</taxon>
        <taxon>Amylocorticiales</taxon>
        <taxon>Amylocorticiaceae</taxon>
        <taxon>Plicatura</taxon>
        <taxon>Plicaturopsis crispa</taxon>
    </lineage>
</organism>